<evidence type="ECO:0000256" key="1">
    <source>
        <dbReference type="SAM" id="MobiDB-lite"/>
    </source>
</evidence>
<keyword evidence="3" id="KW-1185">Reference proteome</keyword>
<gene>
    <name evidence="2" type="ORF">DPM13_12430</name>
</gene>
<reference evidence="2 3" key="1">
    <citation type="submission" date="2018-06" db="EMBL/GenBank/DDBJ databases">
        <title>Complete genome sequence of Paracoccus mutanolyticus strain RSP-02 isolated from cellulosic waste.</title>
        <authorList>
            <person name="Amrutha R.N."/>
            <person name="Shrivastav A."/>
            <person name="Buddana S.K."/>
            <person name="Deshpande U."/>
            <person name="Prakasham R.S."/>
        </authorList>
    </citation>
    <scope>NUCLEOTIDE SEQUENCE [LARGE SCALE GENOMIC DNA]</scope>
    <source>
        <strain evidence="2 3">RSP-02</strain>
    </source>
</reference>
<dbReference type="EMBL" id="CP030239">
    <property type="protein sequence ID" value="AWX93622.1"/>
    <property type="molecule type" value="Genomic_DNA"/>
</dbReference>
<sequence length="331" mass="35201">MGRIGETIARTWQLAEHMRNLRGSLDEDRGTGADNFRAESKFRYRRAWRVGVPIVAVGSRRAGPSGNPPARSRQRGRVQRSAGRQGDLARAAPVLQPSHLPWPAGRRRDVLAAAACGAWTAAAISYAAPRPAARPGRPHRCCRRLDRRSPCSANTPRSAARPARAAATWRAALAAWRRRRPCARSRGPGRRSAHRGFPARRSRSQTGSTGRGRRLASRSATSDGADRDPRSDNQAELRQAAAAASSAPTPCLCGGLPSKTASSSAPPPAARSALACSRMPRRPPGPGRVLALRPGQPATRSRASPTRSAPAPAASEAEAASSTCSRESVRV</sequence>
<feature type="compositionally biased region" description="Basic residues" evidence="1">
    <location>
        <begin position="176"/>
        <end position="203"/>
    </location>
</feature>
<feature type="compositionally biased region" description="Basic and acidic residues" evidence="1">
    <location>
        <begin position="224"/>
        <end position="235"/>
    </location>
</feature>
<feature type="region of interest" description="Disordered" evidence="1">
    <location>
        <begin position="58"/>
        <end position="92"/>
    </location>
</feature>
<feature type="compositionally biased region" description="Low complexity" evidence="1">
    <location>
        <begin position="257"/>
        <end position="278"/>
    </location>
</feature>
<name>A0ABM6WSL3_9RHOB</name>
<evidence type="ECO:0000313" key="3">
    <source>
        <dbReference type="Proteomes" id="UP000249922"/>
    </source>
</evidence>
<dbReference type="Gene3D" id="3.20.20.140">
    <property type="entry name" value="Metal-dependent hydrolases"/>
    <property type="match status" value="1"/>
</dbReference>
<dbReference type="Proteomes" id="UP000249922">
    <property type="component" value="Chromosome"/>
</dbReference>
<dbReference type="SUPFAM" id="SSF51556">
    <property type="entry name" value="Metallo-dependent hydrolases"/>
    <property type="match status" value="1"/>
</dbReference>
<evidence type="ECO:0000313" key="2">
    <source>
        <dbReference type="EMBL" id="AWX93622.1"/>
    </source>
</evidence>
<feature type="region of interest" description="Disordered" evidence="1">
    <location>
        <begin position="129"/>
        <end position="331"/>
    </location>
</feature>
<dbReference type="InterPro" id="IPR032466">
    <property type="entry name" value="Metal_Hydrolase"/>
</dbReference>
<accession>A0ABM6WSL3</accession>
<feature type="compositionally biased region" description="Low complexity" evidence="1">
    <location>
        <begin position="150"/>
        <end position="175"/>
    </location>
</feature>
<proteinExistence type="predicted"/>
<organism evidence="2 3">
    <name type="scientific">Paracoccus mutanolyticus</name>
    <dbReference type="NCBI Taxonomy" id="1499308"/>
    <lineage>
        <taxon>Bacteria</taxon>
        <taxon>Pseudomonadati</taxon>
        <taxon>Pseudomonadota</taxon>
        <taxon>Alphaproteobacteria</taxon>
        <taxon>Rhodobacterales</taxon>
        <taxon>Paracoccaceae</taxon>
        <taxon>Paracoccus</taxon>
    </lineage>
</organism>
<protein>
    <submittedName>
        <fullName evidence="2">Uncharacterized protein</fullName>
    </submittedName>
</protein>
<feature type="compositionally biased region" description="Low complexity" evidence="1">
    <location>
        <begin position="287"/>
        <end position="331"/>
    </location>
</feature>